<proteinExistence type="predicted"/>
<gene>
    <name evidence="2" type="ORF">HKB16_12810</name>
</gene>
<dbReference type="InterPro" id="IPR014833">
    <property type="entry name" value="TnsA_N"/>
</dbReference>
<dbReference type="Pfam" id="PF08722">
    <property type="entry name" value="Tn7_TnsA-like_N"/>
    <property type="match status" value="1"/>
</dbReference>
<dbReference type="AlphaFoldDB" id="A0A7Y0XCW9"/>
<dbReference type="InterPro" id="IPR011335">
    <property type="entry name" value="Restrct_endonuc-II-like"/>
</dbReference>
<keyword evidence="2" id="KW-0540">Nuclease</keyword>
<dbReference type="GO" id="GO:0004519">
    <property type="term" value="F:endonuclease activity"/>
    <property type="evidence" value="ECO:0007669"/>
    <property type="project" value="UniProtKB-KW"/>
</dbReference>
<name>A0A7Y0XCW9_VIBPH</name>
<dbReference type="InterPro" id="IPR011856">
    <property type="entry name" value="tRNA_endonuc-like_dom_sf"/>
</dbReference>
<dbReference type="RefSeq" id="WP_141179475.1">
    <property type="nucleotide sequence ID" value="NZ_CP041201.1"/>
</dbReference>
<keyword evidence="2" id="KW-0255">Endonuclease</keyword>
<evidence type="ECO:0000313" key="2">
    <source>
        <dbReference type="EMBL" id="NMU83769.1"/>
    </source>
</evidence>
<dbReference type="Gene3D" id="3.40.1350.10">
    <property type="match status" value="1"/>
</dbReference>
<evidence type="ECO:0000313" key="3">
    <source>
        <dbReference type="Proteomes" id="UP000518904"/>
    </source>
</evidence>
<evidence type="ECO:0000259" key="1">
    <source>
        <dbReference type="Pfam" id="PF08722"/>
    </source>
</evidence>
<comment type="caution">
    <text evidence="2">The sequence shown here is derived from an EMBL/GenBank/DDBJ whole genome shotgun (WGS) entry which is preliminary data.</text>
</comment>
<accession>A0A7Y0XCW9</accession>
<dbReference type="Proteomes" id="UP000518904">
    <property type="component" value="Unassembled WGS sequence"/>
</dbReference>
<dbReference type="EMBL" id="JABCLB010001107">
    <property type="protein sequence ID" value="NMU83769.1"/>
    <property type="molecule type" value="Genomic_DNA"/>
</dbReference>
<dbReference type="CDD" id="cd22362">
    <property type="entry name" value="TnsA_endonuclease-like"/>
    <property type="match status" value="1"/>
</dbReference>
<organism evidence="2 3">
    <name type="scientific">Vibrio parahaemolyticus</name>
    <dbReference type="NCBI Taxonomy" id="670"/>
    <lineage>
        <taxon>Bacteria</taxon>
        <taxon>Pseudomonadati</taxon>
        <taxon>Pseudomonadota</taxon>
        <taxon>Gammaproteobacteria</taxon>
        <taxon>Vibrionales</taxon>
        <taxon>Vibrionaceae</taxon>
        <taxon>Vibrio</taxon>
    </lineage>
</organism>
<reference evidence="2 3" key="1">
    <citation type="submission" date="2020-04" db="EMBL/GenBank/DDBJ databases">
        <title>Whole-genome sequencing of Vibrio spp. from China reveals different genetic environments of blaCTX-M-14 among diverse lineages.</title>
        <authorList>
            <person name="Zheng Z."/>
            <person name="Ye L."/>
            <person name="Chen S."/>
        </authorList>
    </citation>
    <scope>NUCLEOTIDE SEQUENCE [LARGE SCALE GENOMIC DNA]</scope>
    <source>
        <strain evidence="2 3">Vb0551</strain>
    </source>
</reference>
<keyword evidence="2" id="KW-0378">Hydrolase</keyword>
<dbReference type="GO" id="GO:0003676">
    <property type="term" value="F:nucleic acid binding"/>
    <property type="evidence" value="ECO:0007669"/>
    <property type="project" value="InterPro"/>
</dbReference>
<feature type="domain" description="TnsA endonuclease N-terminal" evidence="1">
    <location>
        <begin position="84"/>
        <end position="190"/>
    </location>
</feature>
<protein>
    <submittedName>
        <fullName evidence="2">Heteromeric transposase endonuclease subunit TnsA</fullName>
    </submittedName>
</protein>
<dbReference type="SUPFAM" id="SSF52980">
    <property type="entry name" value="Restriction endonuclease-like"/>
    <property type="match status" value="1"/>
</dbReference>
<sequence>MKILSPSKQKEVKIVKQPVITQREINKIIKYQKLVQQEGYRPFITVRNSNSVGLSHIIFSHKTGRTHHLLSNGELEAFINFEHDQSVLDIYEQYPLPLNETIECAALINKYHPAKYKERDHETKLIPAATMTTDFVLLKRDIRSGQNVLQPIYYKPSSEFCRKNTSAQKVIRTMSKFQIEQAYWENNGYSLIQCDENTFNSNKTYNLKWLRECYQHLSSLDVPEDLYTSLLLTLTENVRSMPTETLKSQLQFVATTLNMELVQVMYLFQKACYTNALPIDLNVKIELYRPLNLIVGSYAD</sequence>